<organism evidence="1 2">
    <name type="scientific">Hwangdonia seohaensis</name>
    <dbReference type="NCBI Taxonomy" id="1240727"/>
    <lineage>
        <taxon>Bacteria</taxon>
        <taxon>Pseudomonadati</taxon>
        <taxon>Bacteroidota</taxon>
        <taxon>Flavobacteriia</taxon>
        <taxon>Flavobacteriales</taxon>
        <taxon>Flavobacteriaceae</taxon>
        <taxon>Hwangdonia</taxon>
    </lineage>
</organism>
<dbReference type="EMBL" id="JBHTLJ010000004">
    <property type="protein sequence ID" value="MFD1163298.1"/>
    <property type="molecule type" value="Genomic_DNA"/>
</dbReference>
<keyword evidence="2" id="KW-1185">Reference proteome</keyword>
<dbReference type="InterPro" id="IPR051490">
    <property type="entry name" value="THEM6_lcsJ_thioesterase"/>
</dbReference>
<dbReference type="InterPro" id="IPR029069">
    <property type="entry name" value="HotDog_dom_sf"/>
</dbReference>
<dbReference type="SUPFAM" id="SSF54637">
    <property type="entry name" value="Thioesterase/thiol ester dehydrase-isomerase"/>
    <property type="match status" value="1"/>
</dbReference>
<comment type="caution">
    <text evidence="1">The sequence shown here is derived from an EMBL/GenBank/DDBJ whole genome shotgun (WGS) entry which is preliminary data.</text>
</comment>
<protein>
    <submittedName>
        <fullName evidence="1">Acyl-CoA thioesterase</fullName>
        <ecNumber evidence="1">3.1.2.-</ecNumber>
    </submittedName>
</protein>
<name>A0ABW3RDX3_9FLAO</name>
<proteinExistence type="predicted"/>
<accession>A0ABW3RDX3</accession>
<dbReference type="CDD" id="cd00586">
    <property type="entry name" value="4HBT"/>
    <property type="match status" value="1"/>
</dbReference>
<gene>
    <name evidence="1" type="ORF">ACFQ2E_12760</name>
</gene>
<dbReference type="Proteomes" id="UP001597163">
    <property type="component" value="Unassembled WGS sequence"/>
</dbReference>
<dbReference type="RefSeq" id="WP_311941832.1">
    <property type="nucleotide sequence ID" value="NZ_JAVSCK010000004.1"/>
</dbReference>
<dbReference type="Gene3D" id="3.10.129.10">
    <property type="entry name" value="Hotdog Thioesterase"/>
    <property type="match status" value="1"/>
</dbReference>
<dbReference type="PANTHER" id="PTHR12475">
    <property type="match status" value="1"/>
</dbReference>
<dbReference type="Pfam" id="PF13279">
    <property type="entry name" value="4HBT_2"/>
    <property type="match status" value="1"/>
</dbReference>
<dbReference type="GO" id="GO:0016787">
    <property type="term" value="F:hydrolase activity"/>
    <property type="evidence" value="ECO:0007669"/>
    <property type="project" value="UniProtKB-KW"/>
</dbReference>
<sequence>MRWIRLLAALIRAKFKEKVQATDTVRLSVNVWITDIDVSIMNHAAIMTLFEIGRLDFMVRTNFFKVANKNKWYFPTQAISVQYYRPLKMFQKAQLFTRISYVDEKWIYVEQKLMRKDKVIAACLVKNTIKKGRETVSTFEIMEALNITEVPNKKYDLIETHELETTQMNTRLIEDWGV</sequence>
<dbReference type="EC" id="3.1.2.-" evidence="1"/>
<evidence type="ECO:0000313" key="2">
    <source>
        <dbReference type="Proteomes" id="UP001597163"/>
    </source>
</evidence>
<evidence type="ECO:0000313" key="1">
    <source>
        <dbReference type="EMBL" id="MFD1163298.1"/>
    </source>
</evidence>
<keyword evidence="1" id="KW-0378">Hydrolase</keyword>
<reference evidence="2" key="1">
    <citation type="journal article" date="2019" name="Int. J. Syst. Evol. Microbiol.">
        <title>The Global Catalogue of Microorganisms (GCM) 10K type strain sequencing project: providing services to taxonomists for standard genome sequencing and annotation.</title>
        <authorList>
            <consortium name="The Broad Institute Genomics Platform"/>
            <consortium name="The Broad Institute Genome Sequencing Center for Infectious Disease"/>
            <person name="Wu L."/>
            <person name="Ma J."/>
        </authorList>
    </citation>
    <scope>NUCLEOTIDE SEQUENCE [LARGE SCALE GENOMIC DNA]</scope>
    <source>
        <strain evidence="2">CCUG 63246</strain>
    </source>
</reference>
<dbReference type="PANTHER" id="PTHR12475:SF4">
    <property type="entry name" value="PROTEIN THEM6"/>
    <property type="match status" value="1"/>
</dbReference>